<keyword evidence="1" id="KW-0646">Protease inhibitor</keyword>
<reference evidence="4 5" key="2">
    <citation type="journal article" date="2019" name="G3 (Bethesda)">
        <title>Hybrid Assembly of the Genome of the Entomopathogenic Nematode Steinernema carpocapsae Identifies the X-Chromosome.</title>
        <authorList>
            <person name="Serra L."/>
            <person name="Macchietto M."/>
            <person name="Macias-Munoz A."/>
            <person name="McGill C.J."/>
            <person name="Rodriguez I.M."/>
            <person name="Rodriguez B."/>
            <person name="Murad R."/>
            <person name="Mortazavi A."/>
        </authorList>
    </citation>
    <scope>NUCLEOTIDE SEQUENCE [LARGE SCALE GENOMIC DNA]</scope>
    <source>
        <strain evidence="4 5">ALL</strain>
    </source>
</reference>
<dbReference type="Gene3D" id="2.10.25.10">
    <property type="entry name" value="Laminin"/>
    <property type="match status" value="1"/>
</dbReference>
<name>A0A4U5P1H2_STECR</name>
<evidence type="ECO:0000313" key="4">
    <source>
        <dbReference type="EMBL" id="TKR89839.1"/>
    </source>
</evidence>
<keyword evidence="1" id="KW-0722">Serine protease inhibitor</keyword>
<dbReference type="InterPro" id="IPR002919">
    <property type="entry name" value="TIL_dom"/>
</dbReference>
<dbReference type="CDD" id="cd19941">
    <property type="entry name" value="TIL"/>
    <property type="match status" value="1"/>
</dbReference>
<keyword evidence="5" id="KW-1185">Reference proteome</keyword>
<accession>A0A4U5P1H2</accession>
<dbReference type="Pfam" id="PF01826">
    <property type="entry name" value="TIL"/>
    <property type="match status" value="1"/>
</dbReference>
<evidence type="ECO:0000313" key="5">
    <source>
        <dbReference type="Proteomes" id="UP000298663"/>
    </source>
</evidence>
<dbReference type="GO" id="GO:0004867">
    <property type="term" value="F:serine-type endopeptidase inhibitor activity"/>
    <property type="evidence" value="ECO:0007669"/>
    <property type="project" value="UniProtKB-KW"/>
</dbReference>
<organism evidence="4 5">
    <name type="scientific">Steinernema carpocapsae</name>
    <name type="common">Entomopathogenic nematode</name>
    <dbReference type="NCBI Taxonomy" id="34508"/>
    <lineage>
        <taxon>Eukaryota</taxon>
        <taxon>Metazoa</taxon>
        <taxon>Ecdysozoa</taxon>
        <taxon>Nematoda</taxon>
        <taxon>Chromadorea</taxon>
        <taxon>Rhabditida</taxon>
        <taxon>Tylenchina</taxon>
        <taxon>Panagrolaimomorpha</taxon>
        <taxon>Strongyloidoidea</taxon>
        <taxon>Steinernematidae</taxon>
        <taxon>Steinernema</taxon>
    </lineage>
</organism>
<dbReference type="InterPro" id="IPR036084">
    <property type="entry name" value="Ser_inhib-like_sf"/>
</dbReference>
<dbReference type="SUPFAM" id="SSF57567">
    <property type="entry name" value="Serine protease inhibitors"/>
    <property type="match status" value="1"/>
</dbReference>
<feature type="chain" id="PRO_5020352835" description="TIL domain-containing protein" evidence="2">
    <location>
        <begin position="18"/>
        <end position="94"/>
    </location>
</feature>
<reference evidence="4 5" key="1">
    <citation type="journal article" date="2015" name="Genome Biol.">
        <title>Comparative genomics of Steinernema reveals deeply conserved gene regulatory networks.</title>
        <authorList>
            <person name="Dillman A.R."/>
            <person name="Macchietto M."/>
            <person name="Porter C.F."/>
            <person name="Rogers A."/>
            <person name="Williams B."/>
            <person name="Antoshechkin I."/>
            <person name="Lee M.M."/>
            <person name="Goodwin Z."/>
            <person name="Lu X."/>
            <person name="Lewis E.E."/>
            <person name="Goodrich-Blair H."/>
            <person name="Stock S.P."/>
            <person name="Adams B.J."/>
            <person name="Sternberg P.W."/>
            <person name="Mortazavi A."/>
        </authorList>
    </citation>
    <scope>NUCLEOTIDE SEQUENCE [LARGE SCALE GENOMIC DNA]</scope>
    <source>
        <strain evidence="4 5">ALL</strain>
    </source>
</reference>
<evidence type="ECO:0000256" key="1">
    <source>
        <dbReference type="ARBA" id="ARBA00022900"/>
    </source>
</evidence>
<feature type="signal peptide" evidence="2">
    <location>
        <begin position="1"/>
        <end position="17"/>
    </location>
</feature>
<sequence length="94" mass="10477">MKLLILALFVIVVAVPARENVSFCQENEVDGGCNQCETSCENARKPCMRLRSCLPRPPTCLCKKGFFRNRKGDCVTYEQCATDLPPTTHVPTNV</sequence>
<protein>
    <recommendedName>
        <fullName evidence="3">TIL domain-containing protein</fullName>
    </recommendedName>
</protein>
<proteinExistence type="predicted"/>
<feature type="domain" description="TIL" evidence="3">
    <location>
        <begin position="24"/>
        <end position="80"/>
    </location>
</feature>
<evidence type="ECO:0000256" key="2">
    <source>
        <dbReference type="SAM" id="SignalP"/>
    </source>
</evidence>
<comment type="caution">
    <text evidence="4">The sequence shown here is derived from an EMBL/GenBank/DDBJ whole genome shotgun (WGS) entry which is preliminary data.</text>
</comment>
<dbReference type="AlphaFoldDB" id="A0A4U5P1H2"/>
<evidence type="ECO:0000259" key="3">
    <source>
        <dbReference type="Pfam" id="PF01826"/>
    </source>
</evidence>
<dbReference type="EMBL" id="AZBU02000003">
    <property type="protein sequence ID" value="TKR89839.1"/>
    <property type="molecule type" value="Genomic_DNA"/>
</dbReference>
<dbReference type="OrthoDB" id="5912264at2759"/>
<gene>
    <name evidence="4" type="ORF">L596_013881</name>
</gene>
<keyword evidence="2" id="KW-0732">Signal</keyword>
<dbReference type="Proteomes" id="UP000298663">
    <property type="component" value="Unassembled WGS sequence"/>
</dbReference>